<protein>
    <submittedName>
        <fullName evidence="2">Uncharacterized protein</fullName>
    </submittedName>
</protein>
<sequence length="269" mass="30021">MLSRINKGLGCKVFAESENEDTSNKKLPSLCIPESVEKLGIVIGVCGIAALLMSTLLNVVYWILIATYFVSTLCLFVDYVIAASAYLAANTDILPFISTPEDRLKYSEGILKKRFGKNFCSEISTANADFSLEHLPQSVLAMFCISLLMTFSLEFAVIIAACSTLPILLKKGTYNIYENTTVVLKTETALLEEMRYRESVEGLANRRFNANRMLSNEIADIKNPEYSVGIRASFFLINTTEDTPYTEPRTVLMNYKSENHSISFPAYIS</sequence>
<dbReference type="PATRIC" id="fig|1359157.3.peg.868"/>
<comment type="caution">
    <text evidence="2">The sequence shown here is derived from an EMBL/GenBank/DDBJ whole genome shotgun (WGS) entry which is preliminary data.</text>
</comment>
<feature type="transmembrane region" description="Helical" evidence="1">
    <location>
        <begin position="68"/>
        <end position="89"/>
    </location>
</feature>
<dbReference type="Proteomes" id="UP000033722">
    <property type="component" value="Unassembled WGS sequence"/>
</dbReference>
<accession>A0A0F3PVX5</accession>
<evidence type="ECO:0000256" key="1">
    <source>
        <dbReference type="SAM" id="Phobius"/>
    </source>
</evidence>
<reference evidence="2 3" key="1">
    <citation type="submission" date="2015-01" db="EMBL/GenBank/DDBJ databases">
        <title>Genome Sequencing of Rickettsiales.</title>
        <authorList>
            <person name="Daugherty S.C."/>
            <person name="Su Q."/>
            <person name="Abolude K."/>
            <person name="Beier-Sexton M."/>
            <person name="Carlyon J.A."/>
            <person name="Carter R."/>
            <person name="Day N.P."/>
            <person name="Dumler S.J."/>
            <person name="Dyachenko V."/>
            <person name="Godinez A."/>
            <person name="Kurtti T.J."/>
            <person name="Lichay M."/>
            <person name="Mullins K.E."/>
            <person name="Ott S."/>
            <person name="Pappas-Brown V."/>
            <person name="Paris D.H."/>
            <person name="Patel P."/>
            <person name="Richards A.L."/>
            <person name="Sadzewicz L."/>
            <person name="Sears K."/>
            <person name="Seidman D."/>
            <person name="Sengamalay N."/>
            <person name="Stenos J."/>
            <person name="Tallon L.J."/>
            <person name="Vincent G."/>
            <person name="Fraser C.M."/>
            <person name="Munderloh U."/>
            <person name="Dunning-Hotopp J.C."/>
        </authorList>
    </citation>
    <scope>NUCLEOTIDE SEQUENCE [LARGE SCALE GENOMIC DNA]</scope>
    <source>
        <strain evidence="2 3">CRT53-1</strain>
    </source>
</reference>
<dbReference type="EMBL" id="LAOD01000024">
    <property type="protein sequence ID" value="KJV84036.1"/>
    <property type="molecule type" value="Genomic_DNA"/>
</dbReference>
<feature type="transmembrane region" description="Helical" evidence="1">
    <location>
        <begin position="39"/>
        <end position="61"/>
    </location>
</feature>
<keyword evidence="1" id="KW-1133">Transmembrane helix</keyword>
<keyword evidence="1" id="KW-0812">Transmembrane</keyword>
<dbReference type="AlphaFoldDB" id="A0A0F3PVX5"/>
<gene>
    <name evidence="2" type="ORF">APHCRT_1049</name>
</gene>
<evidence type="ECO:0000313" key="3">
    <source>
        <dbReference type="Proteomes" id="UP000033722"/>
    </source>
</evidence>
<proteinExistence type="predicted"/>
<name>A0A0F3PVX5_ANAPH</name>
<organism evidence="2 3">
    <name type="scientific">Anaplasma phagocytophilum str. CRT53-1</name>
    <dbReference type="NCBI Taxonomy" id="1359157"/>
    <lineage>
        <taxon>Bacteria</taxon>
        <taxon>Pseudomonadati</taxon>
        <taxon>Pseudomonadota</taxon>
        <taxon>Alphaproteobacteria</taxon>
        <taxon>Rickettsiales</taxon>
        <taxon>Anaplasmataceae</taxon>
        <taxon>Anaplasma</taxon>
        <taxon>phagocytophilum group</taxon>
    </lineage>
</organism>
<dbReference type="RefSeq" id="WP_021799748.1">
    <property type="nucleotide sequence ID" value="NZ_LAOD01000024.1"/>
</dbReference>
<feature type="transmembrane region" description="Helical" evidence="1">
    <location>
        <begin position="139"/>
        <end position="169"/>
    </location>
</feature>
<evidence type="ECO:0000313" key="2">
    <source>
        <dbReference type="EMBL" id="KJV84036.1"/>
    </source>
</evidence>
<keyword evidence="1" id="KW-0472">Membrane</keyword>